<dbReference type="Gene3D" id="3.10.20.30">
    <property type="match status" value="1"/>
</dbReference>
<evidence type="ECO:0008006" key="2">
    <source>
        <dbReference type="Google" id="ProtNLM"/>
    </source>
</evidence>
<reference evidence="1" key="1">
    <citation type="submission" date="2018-05" db="EMBL/GenBank/DDBJ databases">
        <authorList>
            <person name="Lanie J.A."/>
            <person name="Ng W.-L."/>
            <person name="Kazmierczak K.M."/>
            <person name="Andrzejewski T.M."/>
            <person name="Davidsen T.M."/>
            <person name="Wayne K.J."/>
            <person name="Tettelin H."/>
            <person name="Glass J.I."/>
            <person name="Rusch D."/>
            <person name="Podicherti R."/>
            <person name="Tsui H.-C.T."/>
            <person name="Winkler M.E."/>
        </authorList>
    </citation>
    <scope>NUCLEOTIDE SEQUENCE</scope>
</reference>
<dbReference type="AlphaFoldDB" id="A0A382ZBU3"/>
<evidence type="ECO:0000313" key="1">
    <source>
        <dbReference type="EMBL" id="SVD92963.1"/>
    </source>
</evidence>
<dbReference type="InterPro" id="IPR012675">
    <property type="entry name" value="Beta-grasp_dom_sf"/>
</dbReference>
<accession>A0A382ZBU3</accession>
<gene>
    <name evidence="1" type="ORF">METZ01_LOCUS445817</name>
</gene>
<sequence>MNNTSDITLIINGEERQTKVRGSDTLLTVIRDNFQLTGTKR</sequence>
<proteinExistence type="predicted"/>
<protein>
    <recommendedName>
        <fullName evidence="2">(2Fe-2S)-binding protein</fullName>
    </recommendedName>
</protein>
<feature type="non-terminal residue" evidence="1">
    <location>
        <position position="41"/>
    </location>
</feature>
<name>A0A382ZBU3_9ZZZZ</name>
<dbReference type="EMBL" id="UINC01182639">
    <property type="protein sequence ID" value="SVD92963.1"/>
    <property type="molecule type" value="Genomic_DNA"/>
</dbReference>
<organism evidence="1">
    <name type="scientific">marine metagenome</name>
    <dbReference type="NCBI Taxonomy" id="408172"/>
    <lineage>
        <taxon>unclassified sequences</taxon>
        <taxon>metagenomes</taxon>
        <taxon>ecological metagenomes</taxon>
    </lineage>
</organism>